<dbReference type="EMBL" id="JAPDVG010000002">
    <property type="protein sequence ID" value="MCW4133013.1"/>
    <property type="molecule type" value="Genomic_DNA"/>
</dbReference>
<dbReference type="Gene3D" id="1.10.30.50">
    <property type="match status" value="1"/>
</dbReference>
<dbReference type="RefSeq" id="WP_264953469.1">
    <property type="nucleotide sequence ID" value="NZ_JAPDVE010000030.1"/>
</dbReference>
<protein>
    <recommendedName>
        <fullName evidence="3">HNH endonuclease</fullName>
    </recommendedName>
</protein>
<reference evidence="1" key="1">
    <citation type="submission" date="2022-11" db="EMBL/GenBank/DDBJ databases">
        <title>Genomic repertoires linked with pathogenic potency of arthritogenic Prevotella copri isolated from the gut of rheumatoid arthritis patients.</title>
        <authorList>
            <person name="Nii T."/>
            <person name="Maeda Y."/>
            <person name="Motooka D."/>
            <person name="Naito M."/>
            <person name="Matsumoto Y."/>
            <person name="Ogawa T."/>
            <person name="Oguro-Igashira E."/>
            <person name="Kishikawa T."/>
            <person name="Yamashita M."/>
            <person name="Koizumi S."/>
            <person name="Kurakawa T."/>
            <person name="Okumura R."/>
            <person name="Kayama H."/>
            <person name="Murakami M."/>
            <person name="Sakaguchi T."/>
            <person name="Das B."/>
            <person name="Nakamura S."/>
            <person name="Okada Y."/>
            <person name="Kumanogoh A."/>
            <person name="Takeda K."/>
        </authorList>
    </citation>
    <scope>NUCLEOTIDE SEQUENCE</scope>
    <source>
        <strain evidence="1">H019-1</strain>
    </source>
</reference>
<comment type="caution">
    <text evidence="1">The sequence shown here is derived from an EMBL/GenBank/DDBJ whole genome shotgun (WGS) entry which is preliminary data.</text>
</comment>
<sequence length="227" mass="26651">MTEEEDYIVQNPYQPTEKEKLAIEELVNKGLDSGDWNSKKTGITEFKNHMREHMYYEQNCRCAYCRTELPIACCFLQREHIVPKAPHPQWMFEPRNLCFACDKCNNFKGDKEVLRNRYAVAYPSDSKDFLIVNPFLDKYSDHIELKDGIIYIGKTKKGRFTIDTCQLFRPDLALERAKKKMETENPDTVRTQLLALLSSLPILDEEKSKALENFGKVVKIYKQKHRD</sequence>
<dbReference type="AlphaFoldDB" id="A0AAW5U428"/>
<evidence type="ECO:0008006" key="3">
    <source>
        <dbReference type="Google" id="ProtNLM"/>
    </source>
</evidence>
<organism evidence="1 2">
    <name type="scientific">Segatella copri</name>
    <dbReference type="NCBI Taxonomy" id="165179"/>
    <lineage>
        <taxon>Bacteria</taxon>
        <taxon>Pseudomonadati</taxon>
        <taxon>Bacteroidota</taxon>
        <taxon>Bacteroidia</taxon>
        <taxon>Bacteroidales</taxon>
        <taxon>Prevotellaceae</taxon>
        <taxon>Segatella</taxon>
    </lineage>
</organism>
<dbReference type="Proteomes" id="UP001209417">
    <property type="component" value="Unassembled WGS sequence"/>
</dbReference>
<evidence type="ECO:0000313" key="1">
    <source>
        <dbReference type="EMBL" id="MCW4133013.1"/>
    </source>
</evidence>
<name>A0AAW5U428_9BACT</name>
<gene>
    <name evidence="1" type="ORF">ONT19_15790</name>
</gene>
<accession>A0AAW5U428</accession>
<proteinExistence type="predicted"/>
<evidence type="ECO:0000313" key="2">
    <source>
        <dbReference type="Proteomes" id="UP001209417"/>
    </source>
</evidence>